<evidence type="ECO:0000313" key="5">
    <source>
        <dbReference type="EMBL" id="CAB4029721.1"/>
    </source>
</evidence>
<dbReference type="AlphaFoldDB" id="A0A6S7JGM7"/>
<organism evidence="5 6">
    <name type="scientific">Paramuricea clavata</name>
    <name type="common">Red gorgonian</name>
    <name type="synonym">Violescent sea-whip</name>
    <dbReference type="NCBI Taxonomy" id="317549"/>
    <lineage>
        <taxon>Eukaryota</taxon>
        <taxon>Metazoa</taxon>
        <taxon>Cnidaria</taxon>
        <taxon>Anthozoa</taxon>
        <taxon>Octocorallia</taxon>
        <taxon>Malacalcyonacea</taxon>
        <taxon>Plexauridae</taxon>
        <taxon>Paramuricea</taxon>
    </lineage>
</organism>
<accession>A0A6S7JGM7</accession>
<dbReference type="OrthoDB" id="5984406at2759"/>
<dbReference type="Pfam" id="PF05485">
    <property type="entry name" value="THAP"/>
    <property type="match status" value="1"/>
</dbReference>
<dbReference type="Proteomes" id="UP001152795">
    <property type="component" value="Unassembled WGS sequence"/>
</dbReference>
<name>A0A6S7JGM7_PARCT</name>
<keyword evidence="4" id="KW-0238">DNA-binding</keyword>
<evidence type="ECO:0000313" key="6">
    <source>
        <dbReference type="Proteomes" id="UP001152795"/>
    </source>
</evidence>
<evidence type="ECO:0000256" key="2">
    <source>
        <dbReference type="ARBA" id="ARBA00022771"/>
    </source>
</evidence>
<dbReference type="PANTHER" id="PTHR46600">
    <property type="entry name" value="THAP DOMAIN-CONTAINING"/>
    <property type="match status" value="1"/>
</dbReference>
<comment type="caution">
    <text evidence="5">The sequence shown here is derived from an EMBL/GenBank/DDBJ whole genome shotgun (WGS) entry which is preliminary data.</text>
</comment>
<protein>
    <submittedName>
        <fullName evidence="5">THAP domain-containing 2-like</fullName>
    </submittedName>
</protein>
<dbReference type="EMBL" id="CACRXK020016362">
    <property type="protein sequence ID" value="CAB4029721.1"/>
    <property type="molecule type" value="Genomic_DNA"/>
</dbReference>
<keyword evidence="6" id="KW-1185">Reference proteome</keyword>
<sequence length="260" mass="29382">MAEPKHATKTTKNLGKYCVAGGPNNESCKNNSTTPGISMHEFPKPGNQLRNLWIKFVRRHRMADLQPSPYSCLCSSHFEPQCFHQRLGLGLEILRDASFISAQQQSEQACEGDISGVQLETSMEADTHTSDISRSACEECNKHKQRYIRLNDRYRKAKGVQQKLKSKVVQLEKANEALTEKLENQAQDLQQHVEQDEDMNAVDETIEESADYDGATLEPEWDPFGEEQINNAGIPSNQCSRNTVRVEARPRSTCTKLALW</sequence>
<dbReference type="InterPro" id="IPR006612">
    <property type="entry name" value="THAP_Znf"/>
</dbReference>
<dbReference type="SMART" id="SM00980">
    <property type="entry name" value="THAP"/>
    <property type="match status" value="1"/>
</dbReference>
<evidence type="ECO:0000256" key="4">
    <source>
        <dbReference type="ARBA" id="ARBA00023125"/>
    </source>
</evidence>
<dbReference type="InterPro" id="IPR026516">
    <property type="entry name" value="THAP1/10"/>
</dbReference>
<evidence type="ECO:0000256" key="1">
    <source>
        <dbReference type="ARBA" id="ARBA00022723"/>
    </source>
</evidence>
<dbReference type="GO" id="GO:0043565">
    <property type="term" value="F:sequence-specific DNA binding"/>
    <property type="evidence" value="ECO:0007669"/>
    <property type="project" value="InterPro"/>
</dbReference>
<proteinExistence type="predicted"/>
<dbReference type="SUPFAM" id="SSF57716">
    <property type="entry name" value="Glucocorticoid receptor-like (DNA-binding domain)"/>
    <property type="match status" value="1"/>
</dbReference>
<dbReference type="SMART" id="SM00692">
    <property type="entry name" value="DM3"/>
    <property type="match status" value="1"/>
</dbReference>
<evidence type="ECO:0000256" key="3">
    <source>
        <dbReference type="ARBA" id="ARBA00022833"/>
    </source>
</evidence>
<reference evidence="5" key="1">
    <citation type="submission" date="2020-04" db="EMBL/GenBank/DDBJ databases">
        <authorList>
            <person name="Alioto T."/>
            <person name="Alioto T."/>
            <person name="Gomez Garrido J."/>
        </authorList>
    </citation>
    <scope>NUCLEOTIDE SEQUENCE</scope>
    <source>
        <strain evidence="5">A484AB</strain>
    </source>
</reference>
<dbReference type="GO" id="GO:0008270">
    <property type="term" value="F:zinc ion binding"/>
    <property type="evidence" value="ECO:0007669"/>
    <property type="project" value="UniProtKB-KW"/>
</dbReference>
<dbReference type="PANTHER" id="PTHR46600:SF11">
    <property type="entry name" value="THAP DOMAIN-CONTAINING PROTEIN 10"/>
    <property type="match status" value="1"/>
</dbReference>
<keyword evidence="1" id="KW-0479">Metal-binding</keyword>
<keyword evidence="2" id="KW-0863">Zinc-finger</keyword>
<keyword evidence="3" id="KW-0862">Zinc</keyword>
<gene>
    <name evidence="5" type="ORF">PACLA_8A026007</name>
</gene>
<dbReference type="PROSITE" id="PS50950">
    <property type="entry name" value="ZF_THAP"/>
    <property type="match status" value="1"/>
</dbReference>